<evidence type="ECO:0000313" key="8">
    <source>
        <dbReference type="Proteomes" id="UP001492380"/>
    </source>
</evidence>
<keyword evidence="3 7" id="KW-0378">Hydrolase</keyword>
<proteinExistence type="inferred from homology"/>
<evidence type="ECO:0000256" key="3">
    <source>
        <dbReference type="ARBA" id="ARBA00022801"/>
    </source>
</evidence>
<evidence type="ECO:0000256" key="5">
    <source>
        <dbReference type="ARBA" id="ARBA00038063"/>
    </source>
</evidence>
<organism evidence="7 8">
    <name type="scientific">Phyllosticta capitalensis</name>
    <dbReference type="NCBI Taxonomy" id="121624"/>
    <lineage>
        <taxon>Eukaryota</taxon>
        <taxon>Fungi</taxon>
        <taxon>Dikarya</taxon>
        <taxon>Ascomycota</taxon>
        <taxon>Pezizomycotina</taxon>
        <taxon>Dothideomycetes</taxon>
        <taxon>Dothideomycetes incertae sedis</taxon>
        <taxon>Botryosphaeriales</taxon>
        <taxon>Phyllostictaceae</taxon>
        <taxon>Phyllosticta</taxon>
    </lineage>
</organism>
<dbReference type="Pfam" id="PF01195">
    <property type="entry name" value="Pept_tRNA_hydro"/>
    <property type="match status" value="1"/>
</dbReference>
<dbReference type="InterPro" id="IPR018171">
    <property type="entry name" value="Pept_tRNA_hydro_CS"/>
</dbReference>
<dbReference type="PANTHER" id="PTHR17224:SF1">
    <property type="entry name" value="PEPTIDYL-TRNA HYDROLASE"/>
    <property type="match status" value="1"/>
</dbReference>
<dbReference type="EMBL" id="JBBWRZ010000001">
    <property type="protein sequence ID" value="KAK8246613.1"/>
    <property type="molecule type" value="Genomic_DNA"/>
</dbReference>
<name>A0ABR1Z2K5_9PEZI</name>
<dbReference type="Proteomes" id="UP001492380">
    <property type="component" value="Unassembled WGS sequence"/>
</dbReference>
<feature type="region of interest" description="Disordered" evidence="6">
    <location>
        <begin position="1"/>
        <end position="85"/>
    </location>
</feature>
<dbReference type="Gene3D" id="3.40.50.1470">
    <property type="entry name" value="Peptidyl-tRNA hydrolase"/>
    <property type="match status" value="1"/>
</dbReference>
<evidence type="ECO:0000313" key="7">
    <source>
        <dbReference type="EMBL" id="KAK8246613.1"/>
    </source>
</evidence>
<feature type="compositionally biased region" description="Basic and acidic residues" evidence="6">
    <location>
        <begin position="54"/>
        <end position="64"/>
    </location>
</feature>
<dbReference type="InterPro" id="IPR036416">
    <property type="entry name" value="Pept_tRNA_hydro_sf"/>
</dbReference>
<evidence type="ECO:0000256" key="2">
    <source>
        <dbReference type="ARBA" id="ARBA00022555"/>
    </source>
</evidence>
<evidence type="ECO:0000256" key="4">
    <source>
        <dbReference type="ARBA" id="ARBA00022884"/>
    </source>
</evidence>
<dbReference type="EC" id="3.1.1.29" evidence="1"/>
<keyword evidence="4" id="KW-0694">RNA-binding</keyword>
<sequence>MSKSWDATTDAVPGGARVGKVPTNAPQPLSDHILPPTTESPAQRDESTEEETAEDRKKEKLDRKPKPKRPRGGQLPALDNSRSVQQRNLVESPAAPLTMFGSAKPVVPLFIASIGNPAPKYANTFHSAGHVVIARIRELREFAAFRKDRRLANGEVSYQTDPTSKYQNTINPFKLMTGRRDERQPEEIPAGEENWTLWQSPTLMNTSGKAVRTAWNEWRKESPEFASSGLLVVLHDELESPLGKVKVRASGGSNKGHNGLKSIAAHLPNTPYVKVGIGIGRPESRSPEDVSKYVLKKMSPHELITVREAAGNVIGKLRDIQEGKI</sequence>
<keyword evidence="2" id="KW-0820">tRNA-binding</keyword>
<protein>
    <recommendedName>
        <fullName evidence="1">peptidyl-tRNA hydrolase</fullName>
        <ecNumber evidence="1">3.1.1.29</ecNumber>
    </recommendedName>
</protein>
<dbReference type="InterPro" id="IPR001328">
    <property type="entry name" value="Pept_tRNA_hydro"/>
</dbReference>
<dbReference type="SUPFAM" id="SSF53178">
    <property type="entry name" value="Peptidyl-tRNA hydrolase-like"/>
    <property type="match status" value="1"/>
</dbReference>
<comment type="caution">
    <text evidence="7">The sequence shown here is derived from an EMBL/GenBank/DDBJ whole genome shotgun (WGS) entry which is preliminary data.</text>
</comment>
<dbReference type="NCBIfam" id="TIGR00447">
    <property type="entry name" value="pth"/>
    <property type="match status" value="1"/>
</dbReference>
<evidence type="ECO:0000256" key="6">
    <source>
        <dbReference type="SAM" id="MobiDB-lite"/>
    </source>
</evidence>
<dbReference type="GO" id="GO:0016787">
    <property type="term" value="F:hydrolase activity"/>
    <property type="evidence" value="ECO:0007669"/>
    <property type="project" value="UniProtKB-KW"/>
</dbReference>
<reference evidence="7 8" key="1">
    <citation type="submission" date="2024-04" db="EMBL/GenBank/DDBJ databases">
        <title>Phyllosticta paracitricarpa is synonymous to the EU quarantine fungus P. citricarpa based on phylogenomic analyses.</title>
        <authorList>
            <consortium name="Lawrence Berkeley National Laboratory"/>
            <person name="Van Ingen-Buijs V.A."/>
            <person name="Van Westerhoven A.C."/>
            <person name="Haridas S."/>
            <person name="Skiadas P."/>
            <person name="Martin F."/>
            <person name="Groenewald J.Z."/>
            <person name="Crous P.W."/>
            <person name="Seidl M.F."/>
        </authorList>
    </citation>
    <scope>NUCLEOTIDE SEQUENCE [LARGE SCALE GENOMIC DNA]</scope>
    <source>
        <strain evidence="7 8">CBS 123374</strain>
    </source>
</reference>
<accession>A0ABR1Z2K5</accession>
<comment type="similarity">
    <text evidence="5">Belongs to the PTH family.</text>
</comment>
<dbReference type="PANTHER" id="PTHR17224">
    <property type="entry name" value="PEPTIDYL-TRNA HYDROLASE"/>
    <property type="match status" value="1"/>
</dbReference>
<evidence type="ECO:0000256" key="1">
    <source>
        <dbReference type="ARBA" id="ARBA00013260"/>
    </source>
</evidence>
<dbReference type="PROSITE" id="PS01196">
    <property type="entry name" value="PEPT_TRNA_HYDROL_2"/>
    <property type="match status" value="1"/>
</dbReference>
<keyword evidence="8" id="KW-1185">Reference proteome</keyword>
<dbReference type="CDD" id="cd00462">
    <property type="entry name" value="PTH"/>
    <property type="match status" value="1"/>
</dbReference>
<gene>
    <name evidence="7" type="ORF">HDK90DRAFT_461433</name>
</gene>